<reference evidence="1 2" key="1">
    <citation type="submission" date="2019-03" db="EMBL/GenBank/DDBJ databases">
        <title>Draft genome sequences of novel Actinobacteria.</title>
        <authorList>
            <person name="Sahin N."/>
            <person name="Ay H."/>
            <person name="Saygin H."/>
        </authorList>
    </citation>
    <scope>NUCLEOTIDE SEQUENCE [LARGE SCALE GENOMIC DNA]</scope>
    <source>
        <strain evidence="1 2">16K309</strain>
    </source>
</reference>
<dbReference type="Proteomes" id="UP000295674">
    <property type="component" value="Unassembled WGS sequence"/>
</dbReference>
<organism evidence="1 2">
    <name type="scientific">Saccharopolyspora terrae</name>
    <dbReference type="NCBI Taxonomy" id="2530384"/>
    <lineage>
        <taxon>Bacteria</taxon>
        <taxon>Bacillati</taxon>
        <taxon>Actinomycetota</taxon>
        <taxon>Actinomycetes</taxon>
        <taxon>Pseudonocardiales</taxon>
        <taxon>Pseudonocardiaceae</taxon>
        <taxon>Saccharopolyspora</taxon>
    </lineage>
</organism>
<protein>
    <submittedName>
        <fullName evidence="1">Uncharacterized protein</fullName>
    </submittedName>
</protein>
<gene>
    <name evidence="1" type="ORF">E1181_26195</name>
</gene>
<dbReference type="EMBL" id="SMKS01000068">
    <property type="protein sequence ID" value="TDD01012.1"/>
    <property type="molecule type" value="Genomic_DNA"/>
</dbReference>
<comment type="caution">
    <text evidence="1">The sequence shown here is derived from an EMBL/GenBank/DDBJ whole genome shotgun (WGS) entry which is preliminary data.</text>
</comment>
<name>A0A4R4V7S8_9PSEU</name>
<evidence type="ECO:0000313" key="2">
    <source>
        <dbReference type="Proteomes" id="UP000295674"/>
    </source>
</evidence>
<proteinExistence type="predicted"/>
<dbReference type="AlphaFoldDB" id="A0A4R4V7S8"/>
<keyword evidence="2" id="KW-1185">Reference proteome</keyword>
<dbReference type="OrthoDB" id="5122302at2"/>
<evidence type="ECO:0000313" key="1">
    <source>
        <dbReference type="EMBL" id="TDD01012.1"/>
    </source>
</evidence>
<sequence>MSDAWHGQGARRSWRRCEDLAMSWVPTQPEGVLRHPGTNGWSSSFGTVAHGELAGCPPQQECR</sequence>
<accession>A0A4R4V7S8</accession>